<accession>A0A1I0CYS6</accession>
<dbReference type="GO" id="GO:0016829">
    <property type="term" value="F:lyase activity"/>
    <property type="evidence" value="ECO:0007669"/>
    <property type="project" value="UniProtKB-KW"/>
</dbReference>
<evidence type="ECO:0000313" key="1">
    <source>
        <dbReference type="EMBL" id="SET24804.1"/>
    </source>
</evidence>
<dbReference type="Proteomes" id="UP000183339">
    <property type="component" value="Unassembled WGS sequence"/>
</dbReference>
<dbReference type="Pfam" id="PF14099">
    <property type="entry name" value="Polysacc_lyase"/>
    <property type="match status" value="1"/>
</dbReference>
<reference evidence="1 2" key="1">
    <citation type="submission" date="2016-10" db="EMBL/GenBank/DDBJ databases">
        <authorList>
            <person name="de Groot N.N."/>
        </authorList>
    </citation>
    <scope>NUCLEOTIDE SEQUENCE [LARGE SCALE GENOMIC DNA]</scope>
    <source>
        <strain evidence="1 2">Nl7</strain>
    </source>
</reference>
<organism evidence="1 2">
    <name type="scientific">Nitrosospira multiformis</name>
    <dbReference type="NCBI Taxonomy" id="1231"/>
    <lineage>
        <taxon>Bacteria</taxon>
        <taxon>Pseudomonadati</taxon>
        <taxon>Pseudomonadota</taxon>
        <taxon>Betaproteobacteria</taxon>
        <taxon>Nitrosomonadales</taxon>
        <taxon>Nitrosomonadaceae</taxon>
        <taxon>Nitrosospira</taxon>
    </lineage>
</organism>
<name>A0A1I0CYS6_9PROT</name>
<dbReference type="InterPro" id="IPR025975">
    <property type="entry name" value="Polysacc_lyase"/>
</dbReference>
<dbReference type="EMBL" id="FOHI01000004">
    <property type="protein sequence ID" value="SET24804.1"/>
    <property type="molecule type" value="Genomic_DNA"/>
</dbReference>
<dbReference type="AlphaFoldDB" id="A0A1I0CYS6"/>
<protein>
    <submittedName>
        <fullName evidence="1">Polysaccharide lyase</fullName>
    </submittedName>
</protein>
<proteinExistence type="predicted"/>
<dbReference type="Gene3D" id="2.60.120.200">
    <property type="match status" value="1"/>
</dbReference>
<dbReference type="OrthoDB" id="9864728at2"/>
<keyword evidence="1" id="KW-0456">Lyase</keyword>
<evidence type="ECO:0000313" key="2">
    <source>
        <dbReference type="Proteomes" id="UP000183339"/>
    </source>
</evidence>
<sequence length="245" mass="27194">MTQLSNFPLDVDFAGTYLQANGIEGPGNKMLSGISDRLEIINGAARTTLYGADRQTNYGYRTEIRLGTFPNSGECWSSVDFMIDPSWTTNGVSGLGSWYPTPDAGEELLVKHVNIGLRLVNRDTLFVNVPAAVLPAVSSTGKTVAIAKIQQGQWHTVTIRVNLQTTAVGWREVYLDHVKIFGEYNVPTAYEDAVGPSFKMGPRTLVQDYDKVRMWVRNAKQWIGNESFSTVMREAPVSPSRMLRQ</sequence>
<gene>
    <name evidence="1" type="ORF">SAMN05216412_104155</name>
</gene>